<name>A0AAJ2R7G1_DELAC</name>
<dbReference type="GO" id="GO:0015562">
    <property type="term" value="F:efflux transmembrane transporter activity"/>
    <property type="evidence" value="ECO:0007669"/>
    <property type="project" value="InterPro"/>
</dbReference>
<dbReference type="InterPro" id="IPR010131">
    <property type="entry name" value="MdtP/NodT-like"/>
</dbReference>
<dbReference type="Gene3D" id="2.20.200.10">
    <property type="entry name" value="Outer membrane efflux proteins (OEP)"/>
    <property type="match status" value="1"/>
</dbReference>
<dbReference type="PANTHER" id="PTHR30203">
    <property type="entry name" value="OUTER MEMBRANE CATION EFFLUX PROTEIN"/>
    <property type="match status" value="1"/>
</dbReference>
<keyword evidence="2" id="KW-0812">Transmembrane</keyword>
<evidence type="ECO:0000256" key="2">
    <source>
        <dbReference type="RuleBase" id="RU362097"/>
    </source>
</evidence>
<dbReference type="SUPFAM" id="SSF56954">
    <property type="entry name" value="Outer membrane efflux proteins (OEP)"/>
    <property type="match status" value="1"/>
</dbReference>
<dbReference type="GO" id="GO:0005886">
    <property type="term" value="C:plasma membrane"/>
    <property type="evidence" value="ECO:0007669"/>
    <property type="project" value="UniProtKB-SubCell"/>
</dbReference>
<dbReference type="RefSeq" id="WP_319076035.1">
    <property type="nucleotide sequence ID" value="NZ_JAWWMZ010000012.1"/>
</dbReference>
<accession>A0AAJ2R7G1</accession>
<reference evidence="4" key="1">
    <citation type="submission" date="2023-11" db="EMBL/GenBank/DDBJ databases">
        <title>Identification and selenium tolerance of Delftia acidovorans R3-25.</title>
        <authorList>
            <person name="Zhang S."/>
            <person name="Liu Y."/>
            <person name="Guo Y."/>
        </authorList>
    </citation>
    <scope>NUCLEOTIDE SEQUENCE</scope>
    <source>
        <strain evidence="4">R3-25</strain>
    </source>
</reference>
<dbReference type="AlphaFoldDB" id="A0AAJ2R7G1"/>
<feature type="region of interest" description="Disordered" evidence="3">
    <location>
        <begin position="479"/>
        <end position="499"/>
    </location>
</feature>
<comment type="caution">
    <text evidence="4">The sequence shown here is derived from an EMBL/GenBank/DDBJ whole genome shotgun (WGS) entry which is preliminary data.</text>
</comment>
<comment type="subcellular location">
    <subcellularLocation>
        <location evidence="2">Cell membrane</location>
        <topology evidence="2">Lipid-anchor</topology>
    </subcellularLocation>
</comment>
<keyword evidence="2" id="KW-0564">Palmitate</keyword>
<dbReference type="Gene3D" id="1.20.1600.10">
    <property type="entry name" value="Outer membrane efflux proteins (OEP)"/>
    <property type="match status" value="1"/>
</dbReference>
<dbReference type="InterPro" id="IPR003423">
    <property type="entry name" value="OMP_efflux"/>
</dbReference>
<protein>
    <submittedName>
        <fullName evidence="4">TolC family protein</fullName>
    </submittedName>
</protein>
<dbReference type="PROSITE" id="PS51257">
    <property type="entry name" value="PROKAR_LIPOPROTEIN"/>
    <property type="match status" value="1"/>
</dbReference>
<evidence type="ECO:0000313" key="4">
    <source>
        <dbReference type="EMBL" id="MDX4956542.1"/>
    </source>
</evidence>
<dbReference type="EMBL" id="JAWWMZ010000012">
    <property type="protein sequence ID" value="MDX4956542.1"/>
    <property type="molecule type" value="Genomic_DNA"/>
</dbReference>
<keyword evidence="2" id="KW-0449">Lipoprotein</keyword>
<gene>
    <name evidence="4" type="ORF">SGN30_24275</name>
</gene>
<organism evidence="4 5">
    <name type="scientific">Delftia acidovorans</name>
    <name type="common">Pseudomonas acidovorans</name>
    <name type="synonym">Comamonas acidovorans</name>
    <dbReference type="NCBI Taxonomy" id="80866"/>
    <lineage>
        <taxon>Bacteria</taxon>
        <taxon>Pseudomonadati</taxon>
        <taxon>Pseudomonadota</taxon>
        <taxon>Betaproteobacteria</taxon>
        <taxon>Burkholderiales</taxon>
        <taxon>Comamonadaceae</taxon>
        <taxon>Delftia</taxon>
    </lineage>
</organism>
<dbReference type="PANTHER" id="PTHR30203:SF25">
    <property type="entry name" value="OUTER MEMBRANE PROTEIN-RELATED"/>
    <property type="match status" value="1"/>
</dbReference>
<keyword evidence="2" id="KW-1134">Transmembrane beta strand</keyword>
<dbReference type="Pfam" id="PF02321">
    <property type="entry name" value="OEP"/>
    <property type="match status" value="2"/>
</dbReference>
<evidence type="ECO:0000313" key="5">
    <source>
        <dbReference type="Proteomes" id="UP001287445"/>
    </source>
</evidence>
<proteinExistence type="inferred from homology"/>
<comment type="similarity">
    <text evidence="1 2">Belongs to the outer membrane factor (OMF) (TC 1.B.17) family.</text>
</comment>
<evidence type="ECO:0000256" key="3">
    <source>
        <dbReference type="SAM" id="MobiDB-lite"/>
    </source>
</evidence>
<keyword evidence="2" id="KW-0472">Membrane</keyword>
<dbReference type="NCBIfam" id="TIGR01845">
    <property type="entry name" value="outer_NodT"/>
    <property type="match status" value="1"/>
</dbReference>
<dbReference type="Proteomes" id="UP001287445">
    <property type="component" value="Unassembled WGS sequence"/>
</dbReference>
<evidence type="ECO:0000256" key="1">
    <source>
        <dbReference type="ARBA" id="ARBA00007613"/>
    </source>
</evidence>
<sequence length="499" mass="55510">MRSRQLTAIALVALLSGCNALPDFRRPELPRPINGEFAWSTSAYNAATPSKADHEFWRRFNDHLLVELVRDDLHKNRDLHIAIANFDAANVLLGQTKFDRYPTATMSSTVGHQRLSIVEAIGNQRSNDVYILKVPVIWELDFFGRVRRCIETQRATVAPLADDLQTAQVVIVSELTSTYVGLRGAENRLKILRRNLVTQERTLRIVNDRVEAGRDGHFNLARAKSELGIDRAREPVFQAQITLERNRIAVLTGHVPADIDSRLRVSGNRLIIPRVENMGLPADVLRRRPDVRAAEQRLHAATARVGVATADFFPKLSLGAPLGTYSFTSAALFISRAEFNAVVLGIDWSFLDVSRVRSRIEAKDADARGLLAQYQGTVLKAMEDTENSLERVARSNQELESLKSAADQAVLAESIGRRRFDRGAIGLFEYLDVQRSLLHAQDALEDGKTRSATAVIGLYAALAGGWPEQPPLRETMTNRVEAQQKGGKNSSHYTTKAYG</sequence>